<feature type="region of interest" description="Disordered" evidence="1">
    <location>
        <begin position="1001"/>
        <end position="1054"/>
    </location>
</feature>
<evidence type="ECO:0000313" key="3">
    <source>
        <dbReference type="Proteomes" id="UP000002630"/>
    </source>
</evidence>
<feature type="compositionally biased region" description="Low complexity" evidence="1">
    <location>
        <begin position="432"/>
        <end position="473"/>
    </location>
</feature>
<feature type="compositionally biased region" description="Basic and acidic residues" evidence="1">
    <location>
        <begin position="592"/>
        <end position="602"/>
    </location>
</feature>
<protein>
    <recommendedName>
        <fullName evidence="4">Sfi1 spindle body domain-containing protein</fullName>
    </recommendedName>
</protein>
<feature type="compositionally biased region" description="Basic and acidic residues" evidence="1">
    <location>
        <begin position="264"/>
        <end position="277"/>
    </location>
</feature>
<feature type="compositionally biased region" description="Gly residues" evidence="1">
    <location>
        <begin position="925"/>
        <end position="941"/>
    </location>
</feature>
<dbReference type="EMBL" id="FN648830">
    <property type="protein sequence ID" value="CBN77633.1"/>
    <property type="molecule type" value="Genomic_DNA"/>
</dbReference>
<dbReference type="InParanoid" id="D8LQW0"/>
<reference evidence="2 3" key="1">
    <citation type="journal article" date="2010" name="Nature">
        <title>The Ectocarpus genome and the independent evolution of multicellularity in brown algae.</title>
        <authorList>
            <person name="Cock J.M."/>
            <person name="Sterck L."/>
            <person name="Rouze P."/>
            <person name="Scornet D."/>
            <person name="Allen A.E."/>
            <person name="Amoutzias G."/>
            <person name="Anthouard V."/>
            <person name="Artiguenave F."/>
            <person name="Aury J.M."/>
            <person name="Badger J.H."/>
            <person name="Beszteri B."/>
            <person name="Billiau K."/>
            <person name="Bonnet E."/>
            <person name="Bothwell J.H."/>
            <person name="Bowler C."/>
            <person name="Boyen C."/>
            <person name="Brownlee C."/>
            <person name="Carrano C.J."/>
            <person name="Charrier B."/>
            <person name="Cho G.Y."/>
            <person name="Coelho S.M."/>
            <person name="Collen J."/>
            <person name="Corre E."/>
            <person name="Da Silva C."/>
            <person name="Delage L."/>
            <person name="Delaroque N."/>
            <person name="Dittami S.M."/>
            <person name="Doulbeau S."/>
            <person name="Elias M."/>
            <person name="Farnham G."/>
            <person name="Gachon C.M."/>
            <person name="Gschloessl B."/>
            <person name="Heesch S."/>
            <person name="Jabbari K."/>
            <person name="Jubin C."/>
            <person name="Kawai H."/>
            <person name="Kimura K."/>
            <person name="Kloareg B."/>
            <person name="Kupper F.C."/>
            <person name="Lang D."/>
            <person name="Le Bail A."/>
            <person name="Leblanc C."/>
            <person name="Lerouge P."/>
            <person name="Lohr M."/>
            <person name="Lopez P.J."/>
            <person name="Martens C."/>
            <person name="Maumus F."/>
            <person name="Michel G."/>
            <person name="Miranda-Saavedra D."/>
            <person name="Morales J."/>
            <person name="Moreau H."/>
            <person name="Motomura T."/>
            <person name="Nagasato C."/>
            <person name="Napoli C.A."/>
            <person name="Nelson D.R."/>
            <person name="Nyvall-Collen P."/>
            <person name="Peters A.F."/>
            <person name="Pommier C."/>
            <person name="Potin P."/>
            <person name="Poulain J."/>
            <person name="Quesneville H."/>
            <person name="Read B."/>
            <person name="Rensing S.A."/>
            <person name="Ritter A."/>
            <person name="Rousvoal S."/>
            <person name="Samanta M."/>
            <person name="Samson G."/>
            <person name="Schroeder D.C."/>
            <person name="Segurens B."/>
            <person name="Strittmatter M."/>
            <person name="Tonon T."/>
            <person name="Tregear J.W."/>
            <person name="Valentin K."/>
            <person name="von Dassow P."/>
            <person name="Yamagishi T."/>
            <person name="Van de Peer Y."/>
            <person name="Wincker P."/>
        </authorList>
    </citation>
    <scope>NUCLEOTIDE SEQUENCE [LARGE SCALE GENOMIC DNA]</scope>
    <source>
        <strain evidence="3">Ec32 / CCAP1310/4</strain>
    </source>
</reference>
<sequence length="1054" mass="110494">MAVVAKRPSPLRYLSPAREQQKDEVFSFGRSSSSGGGNEGGKREMFYFGKSGGGNFGDTSNTPGPGQPTPSTPRVGQHRSRPTGTDGEHLPPETRGAAFPMTPKVARGPDTPGYASTPCICSPPAPLHRGITGSGKPRASSRLSIGIDCSGPSGGSGRPPPAATAAAAAAGDDGGQGLAPEWAEGEEDCDRSGTPAAAAVAAAARRPARARRKCRLNQRKPNLADDSDSCGGSTTEADADGDGAETSGGLRDGSQSSAGSRAADSCRRERSTNRKEQLLNASSSERFSEDFCGRGGQEGGAGQGLGAWAGAGAEACPKERGVSRRRRRKRKPVVRQDEETLIDFKGRMAAIASATRLAAAATATSTTSSRNAFVMATPPHPISSSAPPLPRRRLLSAASPSLSPPPPAAAAAAAPEGRCPLIGGGSSNTRRPSAADGSPDPAAGSSSIDADNVVAGGSSEVAWGGSSSGSAWSTPERRGKGGDEPGRAAAAAAVATARLDGGVTASPKREGAAGRSAVRPLRTTLKPSERTAPKTRPWPDFERIRYEPPESAITTPLRRSDWKVPHGSAMHALAAALDEAAGSTACSSPLDMRQEGRESVRRRYQERADHFRLIQAARETSAGKGSAMLLAMRQRRQAEEDALRAAREREARAAWIKERILMHMLEGRKAAFLAWAKHTRACRNARQVVKWRTDSLSLRVLTAWRGEANRSRRIREFVIKYVSGSKRAVFMAWKESTRKSVAVRKMALSQLQGGRKSCFCAWRDATRANVRRRELALEKSALARSALSGLAGTRGRFVRWRAWARRRAAARRMALRAREAWLQRCFLALAGNQLRLRQRLEDRRMAALAAVFQGWRVGLGRLLRARLASTSERGTLTADDGPPGGGGGTPRDAIDGAHLYSSVGVEGWGFAPAREEEKTEAFSPGEGGAGSPDNGGGGAGLGKRSEASGVGEAVAFDGDAVSPSDGGATGARVLLLPPSAFFASETLVATKAVVEEEVGASVEAAGTGRWPGGGDGSAAVEDGGARGSRRGASRHRKRRPRKGGDGSSRRAKSP</sequence>
<feature type="region of interest" description="Disordered" evidence="1">
    <location>
        <begin position="873"/>
        <end position="893"/>
    </location>
</feature>
<feature type="region of interest" description="Disordered" evidence="1">
    <location>
        <begin position="915"/>
        <end position="946"/>
    </location>
</feature>
<name>D8LQW0_ECTSI</name>
<dbReference type="EMBL" id="FN649743">
    <property type="protein sequence ID" value="CBN77633.1"/>
    <property type="molecule type" value="Genomic_DNA"/>
</dbReference>
<feature type="compositionally biased region" description="Basic and acidic residues" evidence="1">
    <location>
        <begin position="475"/>
        <end position="486"/>
    </location>
</feature>
<feature type="compositionally biased region" description="Basic residues" evidence="1">
    <location>
        <begin position="1027"/>
        <end position="1041"/>
    </location>
</feature>
<dbReference type="Proteomes" id="UP000002630">
    <property type="component" value="Linkage Group LG18"/>
</dbReference>
<feature type="region of interest" description="Disordered" evidence="1">
    <location>
        <begin position="396"/>
        <end position="492"/>
    </location>
</feature>
<evidence type="ECO:0008006" key="4">
    <source>
        <dbReference type="Google" id="ProtNLM"/>
    </source>
</evidence>
<dbReference type="OrthoDB" id="201246at2759"/>
<evidence type="ECO:0000256" key="1">
    <source>
        <dbReference type="SAM" id="MobiDB-lite"/>
    </source>
</evidence>
<feature type="compositionally biased region" description="Basic residues" evidence="1">
    <location>
        <begin position="323"/>
        <end position="333"/>
    </location>
</feature>
<organism evidence="2 3">
    <name type="scientific">Ectocarpus siliculosus</name>
    <name type="common">Brown alga</name>
    <name type="synonym">Conferva siliculosa</name>
    <dbReference type="NCBI Taxonomy" id="2880"/>
    <lineage>
        <taxon>Eukaryota</taxon>
        <taxon>Sar</taxon>
        <taxon>Stramenopiles</taxon>
        <taxon>Ochrophyta</taxon>
        <taxon>PX clade</taxon>
        <taxon>Phaeophyceae</taxon>
        <taxon>Ectocarpales</taxon>
        <taxon>Ectocarpaceae</taxon>
        <taxon>Ectocarpus</taxon>
    </lineage>
</organism>
<feature type="region of interest" description="Disordered" evidence="1">
    <location>
        <begin position="583"/>
        <end position="602"/>
    </location>
</feature>
<keyword evidence="3" id="KW-1185">Reference proteome</keyword>
<feature type="compositionally biased region" description="Basic residues" evidence="1">
    <location>
        <begin position="206"/>
        <end position="218"/>
    </location>
</feature>
<proteinExistence type="predicted"/>
<accession>D8LQW0</accession>
<feature type="compositionally biased region" description="Gly residues" evidence="1">
    <location>
        <begin position="293"/>
        <end position="309"/>
    </location>
</feature>
<evidence type="ECO:0000313" key="2">
    <source>
        <dbReference type="EMBL" id="CBN77633.1"/>
    </source>
</evidence>
<feature type="compositionally biased region" description="Low complexity" evidence="1">
    <location>
        <begin position="195"/>
        <end position="205"/>
    </location>
</feature>
<feature type="region of interest" description="Disordered" evidence="1">
    <location>
        <begin position="1"/>
        <end position="335"/>
    </location>
</feature>
<gene>
    <name evidence="2" type="ORF">Esi_0061_0002</name>
</gene>
<dbReference type="AlphaFoldDB" id="D8LQW0"/>